<dbReference type="Proteomes" id="UP000599437">
    <property type="component" value="Unassembled WGS sequence"/>
</dbReference>
<feature type="region of interest" description="Disordered" evidence="1">
    <location>
        <begin position="1"/>
        <end position="72"/>
    </location>
</feature>
<feature type="compositionally biased region" description="Gly residues" evidence="1">
    <location>
        <begin position="1"/>
        <end position="11"/>
    </location>
</feature>
<feature type="compositionally biased region" description="Basic and acidic residues" evidence="1">
    <location>
        <begin position="63"/>
        <end position="72"/>
    </location>
</feature>
<organism evidence="2 3">
    <name type="scientific">Streptomyces chryseus</name>
    <dbReference type="NCBI Taxonomy" id="68186"/>
    <lineage>
        <taxon>Bacteria</taxon>
        <taxon>Bacillati</taxon>
        <taxon>Actinomycetota</taxon>
        <taxon>Actinomycetes</taxon>
        <taxon>Kitasatosporales</taxon>
        <taxon>Streptomycetaceae</taxon>
        <taxon>Streptomyces</taxon>
    </lineage>
</organism>
<reference evidence="3" key="1">
    <citation type="journal article" date="2019" name="Int. J. Syst. Evol. Microbiol.">
        <title>The Global Catalogue of Microorganisms (GCM) 10K type strain sequencing project: providing services to taxonomists for standard genome sequencing and annotation.</title>
        <authorList>
            <consortium name="The Broad Institute Genomics Platform"/>
            <consortium name="The Broad Institute Genome Sequencing Center for Infectious Disease"/>
            <person name="Wu L."/>
            <person name="Ma J."/>
        </authorList>
    </citation>
    <scope>NUCLEOTIDE SEQUENCE [LARGE SCALE GENOMIC DNA]</scope>
    <source>
        <strain evidence="3">JCM 4737</strain>
    </source>
</reference>
<feature type="compositionally biased region" description="Low complexity" evidence="1">
    <location>
        <begin position="24"/>
        <end position="36"/>
    </location>
</feature>
<evidence type="ECO:0000256" key="1">
    <source>
        <dbReference type="SAM" id="MobiDB-lite"/>
    </source>
</evidence>
<evidence type="ECO:0000313" key="2">
    <source>
        <dbReference type="EMBL" id="GHB05686.1"/>
    </source>
</evidence>
<accession>A0ABQ3DP06</accession>
<dbReference type="EMBL" id="BMVO01000008">
    <property type="protein sequence ID" value="GHB05686.1"/>
    <property type="molecule type" value="Genomic_DNA"/>
</dbReference>
<evidence type="ECO:0000313" key="3">
    <source>
        <dbReference type="Proteomes" id="UP000599437"/>
    </source>
</evidence>
<name>A0ABQ3DP06_9ACTN</name>
<protein>
    <submittedName>
        <fullName evidence="2">Uncharacterized protein</fullName>
    </submittedName>
</protein>
<sequence>MRGPGVEGAGRGGDEAESYAEQRSGNGCVSPVVSGVSGFGDAQQDRAEQTEGGRPCPAAREPSVVHHALDQR</sequence>
<gene>
    <name evidence="2" type="ORF">GCM10010346_31020</name>
</gene>
<comment type="caution">
    <text evidence="2">The sequence shown here is derived from an EMBL/GenBank/DDBJ whole genome shotgun (WGS) entry which is preliminary data.</text>
</comment>
<keyword evidence="3" id="KW-1185">Reference proteome</keyword>
<proteinExistence type="predicted"/>